<organism evidence="2 3">
    <name type="scientific">Streptomyces coffeae</name>
    <dbReference type="NCBI Taxonomy" id="621382"/>
    <lineage>
        <taxon>Bacteria</taxon>
        <taxon>Bacillati</taxon>
        <taxon>Actinomycetota</taxon>
        <taxon>Actinomycetes</taxon>
        <taxon>Kitasatosporales</taxon>
        <taxon>Streptomycetaceae</taxon>
        <taxon>Streptomyces</taxon>
    </lineage>
</organism>
<sequence>MRLPKSAHTSRPWRIHELAPDFRVEDVWALPTPGGRDDFPRLVDAALPEGEVGSFSPVVRMLFSARWKLGKLFGWDKRDAGIGSRLSTLRDRLPQDLLDAPPRRAAPSGPFTPLYELEDEWAAELGNRTVHAVMHMSWVPVEDSGGHGDGESREGVRYRGQMAVLVKPNGAFGAAYMAAIMPFRYLVVYPALMRRYAERWQASAGGAPERVRT</sequence>
<dbReference type="EMBL" id="JAERRF010000006">
    <property type="protein sequence ID" value="MBL1097279.1"/>
    <property type="molecule type" value="Genomic_DNA"/>
</dbReference>
<gene>
    <name evidence="2" type="ORF">JK363_11440</name>
</gene>
<dbReference type="Pfam" id="PF11066">
    <property type="entry name" value="DUF2867"/>
    <property type="match status" value="1"/>
</dbReference>
<dbReference type="InterPro" id="IPR021295">
    <property type="entry name" value="DUF2867"/>
</dbReference>
<evidence type="ECO:0000256" key="1">
    <source>
        <dbReference type="SAM" id="Phobius"/>
    </source>
</evidence>
<proteinExistence type="predicted"/>
<evidence type="ECO:0000313" key="3">
    <source>
        <dbReference type="Proteomes" id="UP000634229"/>
    </source>
</evidence>
<keyword evidence="3" id="KW-1185">Reference proteome</keyword>
<feature type="transmembrane region" description="Helical" evidence="1">
    <location>
        <begin position="171"/>
        <end position="192"/>
    </location>
</feature>
<accession>A0ABS1NB30</accession>
<dbReference type="Proteomes" id="UP000634229">
    <property type="component" value="Unassembled WGS sequence"/>
</dbReference>
<keyword evidence="1" id="KW-1133">Transmembrane helix</keyword>
<name>A0ABS1NB30_9ACTN</name>
<reference evidence="2 3" key="1">
    <citation type="submission" date="2021-01" db="EMBL/GenBank/DDBJ databases">
        <title>WGS of actinomycetes isolated from Thailand.</title>
        <authorList>
            <person name="Thawai C."/>
        </authorList>
    </citation>
    <scope>NUCLEOTIDE SEQUENCE [LARGE SCALE GENOMIC DNA]</scope>
    <source>
        <strain evidence="2 3">CA1R205</strain>
    </source>
</reference>
<protein>
    <submittedName>
        <fullName evidence="2">DUF2867 domain-containing protein</fullName>
    </submittedName>
</protein>
<keyword evidence="1" id="KW-0472">Membrane</keyword>
<evidence type="ECO:0000313" key="2">
    <source>
        <dbReference type="EMBL" id="MBL1097279.1"/>
    </source>
</evidence>
<keyword evidence="1" id="KW-0812">Transmembrane</keyword>
<comment type="caution">
    <text evidence="2">The sequence shown here is derived from an EMBL/GenBank/DDBJ whole genome shotgun (WGS) entry which is preliminary data.</text>
</comment>
<dbReference type="RefSeq" id="WP_201874472.1">
    <property type="nucleotide sequence ID" value="NZ_JAERRF010000006.1"/>
</dbReference>